<evidence type="ECO:0000256" key="3">
    <source>
        <dbReference type="SAM" id="MobiDB-lite"/>
    </source>
</evidence>
<evidence type="ECO:0000259" key="4">
    <source>
        <dbReference type="PROSITE" id="PS50106"/>
    </source>
</evidence>
<keyword evidence="1" id="KW-0645">Protease</keyword>
<keyword evidence="2" id="KW-0378">Hydrolase</keyword>
<dbReference type="Gene3D" id="2.30.42.10">
    <property type="match status" value="1"/>
</dbReference>
<name>A0A0W8IHJ9_9MICO</name>
<feature type="compositionally biased region" description="Polar residues" evidence="3">
    <location>
        <begin position="30"/>
        <end position="39"/>
    </location>
</feature>
<evidence type="ECO:0000313" key="6">
    <source>
        <dbReference type="Proteomes" id="UP000054837"/>
    </source>
</evidence>
<dbReference type="PANTHER" id="PTHR43343">
    <property type="entry name" value="PEPTIDASE S12"/>
    <property type="match status" value="1"/>
</dbReference>
<reference evidence="5 6" key="1">
    <citation type="submission" date="2015-12" db="EMBL/GenBank/DDBJ databases">
        <title>Serinicoccus chungangenesis strain CD08_5 genome sequencing and assembly.</title>
        <authorList>
            <person name="Chander A.M."/>
            <person name="Kaur G."/>
            <person name="Nair G.R."/>
            <person name="Dhawan D.K."/>
            <person name="Kochhar R.K."/>
            <person name="Mayilraj S."/>
            <person name="Bhadada S.K."/>
        </authorList>
    </citation>
    <scope>NUCLEOTIDE SEQUENCE [LARGE SCALE GENOMIC DNA]</scope>
    <source>
        <strain evidence="5 6">CD08_5</strain>
    </source>
</reference>
<dbReference type="InterPro" id="IPR001940">
    <property type="entry name" value="Peptidase_S1C"/>
</dbReference>
<feature type="region of interest" description="Disordered" evidence="3">
    <location>
        <begin position="27"/>
        <end position="66"/>
    </location>
</feature>
<dbReference type="PROSITE" id="PS50106">
    <property type="entry name" value="PDZ"/>
    <property type="match status" value="1"/>
</dbReference>
<evidence type="ECO:0000256" key="2">
    <source>
        <dbReference type="ARBA" id="ARBA00022801"/>
    </source>
</evidence>
<evidence type="ECO:0000313" key="5">
    <source>
        <dbReference type="EMBL" id="KUG59397.1"/>
    </source>
</evidence>
<dbReference type="SUPFAM" id="SSF50494">
    <property type="entry name" value="Trypsin-like serine proteases"/>
    <property type="match status" value="1"/>
</dbReference>
<dbReference type="SUPFAM" id="SSF50156">
    <property type="entry name" value="PDZ domain-like"/>
    <property type="match status" value="1"/>
</dbReference>
<dbReference type="GO" id="GO:0004252">
    <property type="term" value="F:serine-type endopeptidase activity"/>
    <property type="evidence" value="ECO:0007669"/>
    <property type="project" value="InterPro"/>
</dbReference>
<dbReference type="Proteomes" id="UP000054837">
    <property type="component" value="Unassembled WGS sequence"/>
</dbReference>
<gene>
    <name evidence="5" type="ORF">AVL62_06920</name>
</gene>
<dbReference type="InterPro" id="IPR009003">
    <property type="entry name" value="Peptidase_S1_PA"/>
</dbReference>
<dbReference type="InterPro" id="IPR051201">
    <property type="entry name" value="Chloro_Bact_Ser_Proteases"/>
</dbReference>
<organism evidence="5 6">
    <name type="scientific">Serinicoccus chungangensis</name>
    <dbReference type="NCBI Taxonomy" id="767452"/>
    <lineage>
        <taxon>Bacteria</taxon>
        <taxon>Bacillati</taxon>
        <taxon>Actinomycetota</taxon>
        <taxon>Actinomycetes</taxon>
        <taxon>Micrococcales</taxon>
        <taxon>Ornithinimicrobiaceae</taxon>
        <taxon>Serinicoccus</taxon>
    </lineage>
</organism>
<accession>A0A0W8IHJ9</accession>
<dbReference type="Pfam" id="PF13365">
    <property type="entry name" value="Trypsin_2"/>
    <property type="match status" value="1"/>
</dbReference>
<dbReference type="SMART" id="SM00228">
    <property type="entry name" value="PDZ"/>
    <property type="match status" value="1"/>
</dbReference>
<feature type="domain" description="PDZ" evidence="4">
    <location>
        <begin position="310"/>
        <end position="362"/>
    </location>
</feature>
<dbReference type="Pfam" id="PF13180">
    <property type="entry name" value="PDZ_2"/>
    <property type="match status" value="1"/>
</dbReference>
<dbReference type="EMBL" id="LQBL01000002">
    <property type="protein sequence ID" value="KUG59397.1"/>
    <property type="molecule type" value="Genomic_DNA"/>
</dbReference>
<protein>
    <recommendedName>
        <fullName evidence="4">PDZ domain-containing protein</fullName>
    </recommendedName>
</protein>
<dbReference type="PANTHER" id="PTHR43343:SF3">
    <property type="entry name" value="PROTEASE DO-LIKE 8, CHLOROPLASTIC"/>
    <property type="match status" value="1"/>
</dbReference>
<sequence>MPVVLVALVSGALGGLGGAVLADRMEPGAASSTSAQDQSPGRADGPVRDDAAPSVAPAAPPAQADGTISGLSRAVLPSVALISIGEDGSLGLGSGFVVRRDGYLVTNHHVIEGAGEGDPILVELPGEDPLEAEVVGSDPAYDIAVLQVEREDLTPLAFADSDDVLVGQTVVAVGAPLGLDSTVTSGIVSAKDRPVVAGETQESTSYISAIQTDAAINPGNSGGPLLDLSGRVVGVNSAIAQVPQAAGFGGRSGSIGLGFAVPAEQADRTATQLIETGTSEYPVMGVLVDLTYTGDGARVRRQVAGEDAPVVAGGPADRAGVRPGDVILSVDGTTIRDSQHLIVVLRSYAVGDTVELELRTASGEDRTVSVTLVGSGD</sequence>
<dbReference type="PRINTS" id="PR00834">
    <property type="entry name" value="PROTEASES2C"/>
</dbReference>
<proteinExistence type="predicted"/>
<comment type="caution">
    <text evidence="5">The sequence shown here is derived from an EMBL/GenBank/DDBJ whole genome shotgun (WGS) entry which is preliminary data.</text>
</comment>
<dbReference type="GO" id="GO:0006508">
    <property type="term" value="P:proteolysis"/>
    <property type="evidence" value="ECO:0007669"/>
    <property type="project" value="UniProtKB-KW"/>
</dbReference>
<evidence type="ECO:0000256" key="1">
    <source>
        <dbReference type="ARBA" id="ARBA00022670"/>
    </source>
</evidence>
<keyword evidence="6" id="KW-1185">Reference proteome</keyword>
<dbReference type="STRING" id="767452.AVL62_06920"/>
<dbReference type="InterPro" id="IPR036034">
    <property type="entry name" value="PDZ_sf"/>
</dbReference>
<dbReference type="InterPro" id="IPR001478">
    <property type="entry name" value="PDZ"/>
</dbReference>
<dbReference type="Gene3D" id="2.40.10.120">
    <property type="match status" value="1"/>
</dbReference>
<feature type="compositionally biased region" description="Low complexity" evidence="3">
    <location>
        <begin position="52"/>
        <end position="64"/>
    </location>
</feature>
<dbReference type="AlphaFoldDB" id="A0A0W8IHJ9"/>